<dbReference type="EMBL" id="LAZR01019511">
    <property type="protein sequence ID" value="KKL92275.1"/>
    <property type="molecule type" value="Genomic_DNA"/>
</dbReference>
<organism evidence="1">
    <name type="scientific">marine sediment metagenome</name>
    <dbReference type="NCBI Taxonomy" id="412755"/>
    <lineage>
        <taxon>unclassified sequences</taxon>
        <taxon>metagenomes</taxon>
        <taxon>ecological metagenomes</taxon>
    </lineage>
</organism>
<name>A0A0F9IER5_9ZZZZ</name>
<comment type="caution">
    <text evidence="1">The sequence shown here is derived from an EMBL/GenBank/DDBJ whole genome shotgun (WGS) entry which is preliminary data.</text>
</comment>
<evidence type="ECO:0000313" key="1">
    <source>
        <dbReference type="EMBL" id="KKL92275.1"/>
    </source>
</evidence>
<proteinExistence type="predicted"/>
<reference evidence="1" key="1">
    <citation type="journal article" date="2015" name="Nature">
        <title>Complex archaea that bridge the gap between prokaryotes and eukaryotes.</title>
        <authorList>
            <person name="Spang A."/>
            <person name="Saw J.H."/>
            <person name="Jorgensen S.L."/>
            <person name="Zaremba-Niedzwiedzka K."/>
            <person name="Martijn J."/>
            <person name="Lind A.E."/>
            <person name="van Eijk R."/>
            <person name="Schleper C."/>
            <person name="Guy L."/>
            <person name="Ettema T.J."/>
        </authorList>
    </citation>
    <scope>NUCLEOTIDE SEQUENCE</scope>
</reference>
<protein>
    <submittedName>
        <fullName evidence="1">Uncharacterized protein</fullName>
    </submittedName>
</protein>
<gene>
    <name evidence="1" type="ORF">LCGC14_1886310</name>
</gene>
<sequence>MKAGGRIQNLHVLLESTGRKVYVGFGGPCVGLSAVGDFRIFGGYDDEISKRLYGEEELTPAEIREIADHMIERWQAFKAEAT</sequence>
<dbReference type="AlphaFoldDB" id="A0A0F9IER5"/>
<accession>A0A0F9IER5</accession>